<keyword evidence="1" id="KW-1133">Transmembrane helix</keyword>
<evidence type="ECO:0000256" key="1">
    <source>
        <dbReference type="SAM" id="Phobius"/>
    </source>
</evidence>
<accession>A0A1M6QAD3</accession>
<protein>
    <submittedName>
        <fullName evidence="2">Uncharacterized protein</fullName>
    </submittedName>
</protein>
<dbReference type="EMBL" id="FRAS01000001">
    <property type="protein sequence ID" value="SHK17057.1"/>
    <property type="molecule type" value="Genomic_DNA"/>
</dbReference>
<dbReference type="STRING" id="1121959.SAMN02746009_00495"/>
<keyword evidence="1" id="KW-0472">Membrane</keyword>
<proteinExistence type="predicted"/>
<keyword evidence="3" id="KW-1185">Reference proteome</keyword>
<dbReference type="Proteomes" id="UP000183947">
    <property type="component" value="Unassembled WGS sequence"/>
</dbReference>
<reference evidence="3" key="1">
    <citation type="submission" date="2016-11" db="EMBL/GenBank/DDBJ databases">
        <authorList>
            <person name="Varghese N."/>
            <person name="Submissions S."/>
        </authorList>
    </citation>
    <scope>NUCLEOTIDE SEQUENCE [LARGE SCALE GENOMIC DNA]</scope>
    <source>
        <strain evidence="3">DSM 18569</strain>
    </source>
</reference>
<name>A0A1M6QAD3_9BACT</name>
<organism evidence="2 3">
    <name type="scientific">Hymenobacter psychrotolerans DSM 18569</name>
    <dbReference type="NCBI Taxonomy" id="1121959"/>
    <lineage>
        <taxon>Bacteria</taxon>
        <taxon>Pseudomonadati</taxon>
        <taxon>Bacteroidota</taxon>
        <taxon>Cytophagia</taxon>
        <taxon>Cytophagales</taxon>
        <taxon>Hymenobacteraceae</taxon>
        <taxon>Hymenobacter</taxon>
    </lineage>
</organism>
<gene>
    <name evidence="2" type="ORF">SAMN02746009_00495</name>
</gene>
<dbReference type="AlphaFoldDB" id="A0A1M6QAD3"/>
<evidence type="ECO:0000313" key="3">
    <source>
        <dbReference type="Proteomes" id="UP000183947"/>
    </source>
</evidence>
<dbReference type="RefSeq" id="WP_073281080.1">
    <property type="nucleotide sequence ID" value="NZ_FRAS01000001.1"/>
</dbReference>
<sequence>MTLNSPPNDLPGLYEEHSVASGNARRILQTLAYIALMVGLLYLLYSSFGQPLPRKKLRKKPWPISQGFLLLQCRAL</sequence>
<keyword evidence="1" id="KW-0812">Transmembrane</keyword>
<feature type="transmembrane region" description="Helical" evidence="1">
    <location>
        <begin position="27"/>
        <end position="48"/>
    </location>
</feature>
<evidence type="ECO:0000313" key="2">
    <source>
        <dbReference type="EMBL" id="SHK17057.1"/>
    </source>
</evidence>